<evidence type="ECO:0000256" key="9">
    <source>
        <dbReference type="ARBA" id="ARBA00023201"/>
    </source>
</evidence>
<feature type="transmembrane region" description="Helical" evidence="10">
    <location>
        <begin position="54"/>
        <end position="74"/>
    </location>
</feature>
<evidence type="ECO:0000256" key="4">
    <source>
        <dbReference type="ARBA" id="ARBA00022692"/>
    </source>
</evidence>
<keyword evidence="9" id="KW-0739">Sodium transport</keyword>
<gene>
    <name evidence="12" type="primary">gerN_13</name>
    <name evidence="12" type="ORF">SDC9_162789</name>
</gene>
<keyword evidence="3" id="KW-0050">Antiport</keyword>
<comment type="caution">
    <text evidence="12">The sequence shown here is derived from an EMBL/GenBank/DDBJ whole genome shotgun (WGS) entry which is preliminary data.</text>
</comment>
<dbReference type="GO" id="GO:1902600">
    <property type="term" value="P:proton transmembrane transport"/>
    <property type="evidence" value="ECO:0007669"/>
    <property type="project" value="InterPro"/>
</dbReference>
<dbReference type="InterPro" id="IPR006153">
    <property type="entry name" value="Cation/H_exchanger_TM"/>
</dbReference>
<evidence type="ECO:0000256" key="8">
    <source>
        <dbReference type="ARBA" id="ARBA00023136"/>
    </source>
</evidence>
<feature type="transmembrane region" description="Helical" evidence="10">
    <location>
        <begin position="113"/>
        <end position="136"/>
    </location>
</feature>
<evidence type="ECO:0000256" key="5">
    <source>
        <dbReference type="ARBA" id="ARBA00022989"/>
    </source>
</evidence>
<feature type="transmembrane region" description="Helical" evidence="10">
    <location>
        <begin position="20"/>
        <end position="42"/>
    </location>
</feature>
<evidence type="ECO:0000259" key="11">
    <source>
        <dbReference type="Pfam" id="PF00999"/>
    </source>
</evidence>
<evidence type="ECO:0000256" key="2">
    <source>
        <dbReference type="ARBA" id="ARBA00022448"/>
    </source>
</evidence>
<dbReference type="GO" id="GO:0006814">
    <property type="term" value="P:sodium ion transport"/>
    <property type="evidence" value="ECO:0007669"/>
    <property type="project" value="UniProtKB-KW"/>
</dbReference>
<reference evidence="12" key="1">
    <citation type="submission" date="2019-08" db="EMBL/GenBank/DDBJ databases">
        <authorList>
            <person name="Kucharzyk K."/>
            <person name="Murdoch R.W."/>
            <person name="Higgins S."/>
            <person name="Loffler F."/>
        </authorList>
    </citation>
    <scope>NUCLEOTIDE SEQUENCE</scope>
</reference>
<keyword evidence="6" id="KW-0915">Sodium</keyword>
<evidence type="ECO:0000256" key="1">
    <source>
        <dbReference type="ARBA" id="ARBA00004141"/>
    </source>
</evidence>
<evidence type="ECO:0000256" key="7">
    <source>
        <dbReference type="ARBA" id="ARBA00023065"/>
    </source>
</evidence>
<keyword evidence="5 10" id="KW-1133">Transmembrane helix</keyword>
<evidence type="ECO:0000256" key="6">
    <source>
        <dbReference type="ARBA" id="ARBA00023053"/>
    </source>
</evidence>
<keyword evidence="7" id="KW-0406">Ion transport</keyword>
<keyword evidence="4 10" id="KW-0812">Transmembrane</keyword>
<dbReference type="Pfam" id="PF00999">
    <property type="entry name" value="Na_H_Exchanger"/>
    <property type="match status" value="1"/>
</dbReference>
<protein>
    <submittedName>
        <fullName evidence="12">Na(+)/H(+)-K(+) antiporter GerN</fullName>
    </submittedName>
</protein>
<organism evidence="12">
    <name type="scientific">bioreactor metagenome</name>
    <dbReference type="NCBI Taxonomy" id="1076179"/>
    <lineage>
        <taxon>unclassified sequences</taxon>
        <taxon>metagenomes</taxon>
        <taxon>ecological metagenomes</taxon>
    </lineage>
</organism>
<dbReference type="Gene3D" id="1.20.1530.20">
    <property type="match status" value="1"/>
</dbReference>
<name>A0A645FM21_9ZZZZ</name>
<dbReference type="AlphaFoldDB" id="A0A645FM21"/>
<dbReference type="InterPro" id="IPR038770">
    <property type="entry name" value="Na+/solute_symporter_sf"/>
</dbReference>
<feature type="domain" description="Cation/H+ exchanger transmembrane" evidence="11">
    <location>
        <begin position="3"/>
        <end position="136"/>
    </location>
</feature>
<proteinExistence type="predicted"/>
<sequence length="150" mass="16560">MISETGSRDYIDSKADSEAGIIFGPIFFASIGMMLFTTPITFNSEFWEYSMFGIAFVIVGLLGKVVGAGLGGLITKFNLKDSAKLGVGMMARAEVLIVCAKKGIDENMIDPRIMFFILLLIILSSILTPIILKLLYKKEIEEEKLLINRP</sequence>
<dbReference type="PANTHER" id="PTHR43562:SF3">
    <property type="entry name" value="SODIUM ION_PROTON EXCHANGER (EUROFUNG)"/>
    <property type="match status" value="1"/>
</dbReference>
<evidence type="ECO:0000313" key="12">
    <source>
        <dbReference type="EMBL" id="MPN15455.1"/>
    </source>
</evidence>
<dbReference type="PANTHER" id="PTHR43562">
    <property type="entry name" value="NAPA-TYPE SODIUM/HYDROGEN ANTIPORTER"/>
    <property type="match status" value="1"/>
</dbReference>
<dbReference type="GO" id="GO:0016020">
    <property type="term" value="C:membrane"/>
    <property type="evidence" value="ECO:0007669"/>
    <property type="project" value="UniProtKB-SubCell"/>
</dbReference>
<keyword evidence="8 10" id="KW-0472">Membrane</keyword>
<evidence type="ECO:0000256" key="3">
    <source>
        <dbReference type="ARBA" id="ARBA00022449"/>
    </source>
</evidence>
<accession>A0A645FM21</accession>
<keyword evidence="2" id="KW-0813">Transport</keyword>
<evidence type="ECO:0000256" key="10">
    <source>
        <dbReference type="SAM" id="Phobius"/>
    </source>
</evidence>
<dbReference type="GO" id="GO:0015297">
    <property type="term" value="F:antiporter activity"/>
    <property type="evidence" value="ECO:0007669"/>
    <property type="project" value="UniProtKB-KW"/>
</dbReference>
<comment type="subcellular location">
    <subcellularLocation>
        <location evidence="1">Membrane</location>
        <topology evidence="1">Multi-pass membrane protein</topology>
    </subcellularLocation>
</comment>
<dbReference type="EMBL" id="VSSQ01062225">
    <property type="protein sequence ID" value="MPN15455.1"/>
    <property type="molecule type" value="Genomic_DNA"/>
</dbReference>